<dbReference type="InterPro" id="IPR015421">
    <property type="entry name" value="PyrdxlP-dep_Trfase_major"/>
</dbReference>
<keyword evidence="8" id="KW-1185">Reference proteome</keyword>
<evidence type="ECO:0000313" key="8">
    <source>
        <dbReference type="Proteomes" id="UP000324143"/>
    </source>
</evidence>
<dbReference type="SMART" id="SM00345">
    <property type="entry name" value="HTH_GNTR"/>
    <property type="match status" value="1"/>
</dbReference>
<dbReference type="InterPro" id="IPR036388">
    <property type="entry name" value="WH-like_DNA-bd_sf"/>
</dbReference>
<dbReference type="Gene3D" id="1.10.10.10">
    <property type="entry name" value="Winged helix-like DNA-binding domain superfamily/Winged helix DNA-binding domain"/>
    <property type="match status" value="1"/>
</dbReference>
<keyword evidence="7" id="KW-0808">Transferase</keyword>
<dbReference type="EMBL" id="VSIX01000058">
    <property type="protein sequence ID" value="TYB31045.1"/>
    <property type="molecule type" value="Genomic_DNA"/>
</dbReference>
<dbReference type="Gene3D" id="3.40.640.10">
    <property type="entry name" value="Type I PLP-dependent aspartate aminotransferase-like (Major domain)"/>
    <property type="match status" value="1"/>
</dbReference>
<dbReference type="Proteomes" id="UP000324143">
    <property type="component" value="Unassembled WGS sequence"/>
</dbReference>
<dbReference type="SUPFAM" id="SSF46785">
    <property type="entry name" value="Winged helix' DNA-binding domain"/>
    <property type="match status" value="1"/>
</dbReference>
<dbReference type="CDD" id="cd00609">
    <property type="entry name" value="AAT_like"/>
    <property type="match status" value="1"/>
</dbReference>
<dbReference type="GO" id="GO:0030170">
    <property type="term" value="F:pyridoxal phosphate binding"/>
    <property type="evidence" value="ECO:0007669"/>
    <property type="project" value="InterPro"/>
</dbReference>
<gene>
    <name evidence="7" type="ORF">FXF47_06370</name>
</gene>
<evidence type="ECO:0000256" key="5">
    <source>
        <dbReference type="ARBA" id="ARBA00023163"/>
    </source>
</evidence>
<dbReference type="GO" id="GO:0008483">
    <property type="term" value="F:transaminase activity"/>
    <property type="evidence" value="ECO:0007669"/>
    <property type="project" value="UniProtKB-KW"/>
</dbReference>
<dbReference type="InterPro" id="IPR015424">
    <property type="entry name" value="PyrdxlP-dep_Trfase"/>
</dbReference>
<protein>
    <submittedName>
        <fullName evidence="7">PLP-dependent aminotransferase family protein</fullName>
    </submittedName>
</protein>
<keyword evidence="3" id="KW-0805">Transcription regulation</keyword>
<reference evidence="7" key="1">
    <citation type="submission" date="2019-08" db="EMBL/GenBank/DDBJ databases">
        <title>Genomic characterization of a novel candidate phylum (ARYD3) from a high temperature, high salinity tertiary oil reservoir in north central Oklahoma, USA.</title>
        <authorList>
            <person name="Youssef N.H."/>
            <person name="Yadav A."/>
            <person name="Elshahed M.S."/>
        </authorList>
    </citation>
    <scope>NUCLEOTIDE SEQUENCE [LARGE SCALE GENOMIC DNA]</scope>
    <source>
        <strain evidence="7">ARYD3</strain>
    </source>
</reference>
<keyword evidence="4" id="KW-0238">DNA-binding</keyword>
<dbReference type="InterPro" id="IPR004839">
    <property type="entry name" value="Aminotransferase_I/II_large"/>
</dbReference>
<evidence type="ECO:0000256" key="2">
    <source>
        <dbReference type="ARBA" id="ARBA00022898"/>
    </source>
</evidence>
<dbReference type="GO" id="GO:0003677">
    <property type="term" value="F:DNA binding"/>
    <property type="evidence" value="ECO:0007669"/>
    <property type="project" value="UniProtKB-KW"/>
</dbReference>
<dbReference type="PANTHER" id="PTHR46577:SF1">
    <property type="entry name" value="HTH-TYPE TRANSCRIPTIONAL REGULATORY PROTEIN GABR"/>
    <property type="match status" value="1"/>
</dbReference>
<evidence type="ECO:0000313" key="7">
    <source>
        <dbReference type="EMBL" id="TYB31045.1"/>
    </source>
</evidence>
<dbReference type="InterPro" id="IPR036390">
    <property type="entry name" value="WH_DNA-bd_sf"/>
</dbReference>
<organism evidence="7 8">
    <name type="scientific">Candidatus Mcinerneyibacterium aminivorans</name>
    <dbReference type="NCBI Taxonomy" id="2703815"/>
    <lineage>
        <taxon>Bacteria</taxon>
        <taxon>Candidatus Macinerneyibacteriota</taxon>
        <taxon>Candidatus Mcinerneyibacteria</taxon>
        <taxon>Candidatus Mcinerneyibacteriales</taxon>
        <taxon>Candidatus Mcinerneyibacteriaceae</taxon>
        <taxon>Candidatus Mcinerneyibacterium</taxon>
    </lineage>
</organism>
<evidence type="ECO:0000256" key="4">
    <source>
        <dbReference type="ARBA" id="ARBA00023125"/>
    </source>
</evidence>
<dbReference type="GO" id="GO:0003700">
    <property type="term" value="F:DNA-binding transcription factor activity"/>
    <property type="evidence" value="ECO:0007669"/>
    <property type="project" value="InterPro"/>
</dbReference>
<dbReference type="PROSITE" id="PS50949">
    <property type="entry name" value="HTH_GNTR"/>
    <property type="match status" value="1"/>
</dbReference>
<sequence>MSKYKKIYKDLRNKIENREYKPGNKIPSMRKLAEEYGCNKLIVKKAFDLLKDNNLIEKKIGKGSFVKFPEKINSKKNIFDFTTSYITEDFFPYKKVSKLINNLIDKEKSSIFSQSNIKGDKNLINVLANKYNLPQKNMIIISGAQQGIDLSRKILNLRFSENIIFEDPTYSGAISLFRPKIFVTLENDGPSINELKQKINKKIKSFYTIPIIHNPTGINYSPEKKKIIASLAQKYNFYIIEDDYLSDFSENNTKRFVDIIPDKTIFIKSLSKITAPGIRLGFLVAPDSLVNKFLNAKFSSDIMSSTFMQKFLNIFIKSGLFDKHIHYCKTIIDKRKNVLKELINNYPFLNISNSQEGYNLWIKSDKPINLTNPPWADGSNFSFSKEYQDYFRISFMGIKENNFENSIKYLKTIFDGIEEESDQLVF</sequence>
<comment type="similarity">
    <text evidence="1">In the C-terminal section; belongs to the class-I pyridoxal-phosphate-dependent aminotransferase family.</text>
</comment>
<dbReference type="SUPFAM" id="SSF53383">
    <property type="entry name" value="PLP-dependent transferases"/>
    <property type="match status" value="1"/>
</dbReference>
<evidence type="ECO:0000259" key="6">
    <source>
        <dbReference type="PROSITE" id="PS50949"/>
    </source>
</evidence>
<dbReference type="AlphaFoldDB" id="A0A5D0MGM7"/>
<dbReference type="Pfam" id="PF00155">
    <property type="entry name" value="Aminotran_1_2"/>
    <property type="match status" value="1"/>
</dbReference>
<keyword evidence="5" id="KW-0804">Transcription</keyword>
<accession>A0A5D0MGM7</accession>
<dbReference type="Pfam" id="PF00392">
    <property type="entry name" value="GntR"/>
    <property type="match status" value="1"/>
</dbReference>
<evidence type="ECO:0000256" key="1">
    <source>
        <dbReference type="ARBA" id="ARBA00005384"/>
    </source>
</evidence>
<proteinExistence type="inferred from homology"/>
<keyword evidence="2" id="KW-0663">Pyridoxal phosphate</keyword>
<dbReference type="PANTHER" id="PTHR46577">
    <property type="entry name" value="HTH-TYPE TRANSCRIPTIONAL REGULATORY PROTEIN GABR"/>
    <property type="match status" value="1"/>
</dbReference>
<dbReference type="InterPro" id="IPR000524">
    <property type="entry name" value="Tscrpt_reg_HTH_GntR"/>
</dbReference>
<dbReference type="InterPro" id="IPR051446">
    <property type="entry name" value="HTH_trans_reg/aminotransferase"/>
</dbReference>
<comment type="caution">
    <text evidence="7">The sequence shown here is derived from an EMBL/GenBank/DDBJ whole genome shotgun (WGS) entry which is preliminary data.</text>
</comment>
<name>A0A5D0MGM7_9BACT</name>
<keyword evidence="7" id="KW-0032">Aminotransferase</keyword>
<dbReference type="CDD" id="cd07377">
    <property type="entry name" value="WHTH_GntR"/>
    <property type="match status" value="1"/>
</dbReference>
<feature type="domain" description="HTH gntR-type" evidence="6">
    <location>
        <begin position="1"/>
        <end position="69"/>
    </location>
</feature>
<evidence type="ECO:0000256" key="3">
    <source>
        <dbReference type="ARBA" id="ARBA00023015"/>
    </source>
</evidence>